<comment type="caution">
    <text evidence="6">The sequence shown here is derived from an EMBL/GenBank/DDBJ whole genome shotgun (WGS) entry which is preliminary data.</text>
</comment>
<feature type="transmembrane region" description="Helical" evidence="5">
    <location>
        <begin position="228"/>
        <end position="249"/>
    </location>
</feature>
<evidence type="ECO:0000256" key="3">
    <source>
        <dbReference type="ARBA" id="ARBA00022989"/>
    </source>
</evidence>
<feature type="transmembrane region" description="Helical" evidence="5">
    <location>
        <begin position="65"/>
        <end position="86"/>
    </location>
</feature>
<name>A0A812HUL4_9DINO</name>
<evidence type="ECO:0000256" key="5">
    <source>
        <dbReference type="RuleBase" id="RU004379"/>
    </source>
</evidence>
<dbReference type="Proteomes" id="UP000604046">
    <property type="component" value="Unassembled WGS sequence"/>
</dbReference>
<dbReference type="OrthoDB" id="7933078at2759"/>
<evidence type="ECO:0000313" key="7">
    <source>
        <dbReference type="Proteomes" id="UP000604046"/>
    </source>
</evidence>
<gene>
    <name evidence="6" type="primary">GRINA</name>
    <name evidence="6" type="ORF">SNAT2548_LOCUS1943</name>
</gene>
<keyword evidence="4 5" id="KW-0472">Membrane</keyword>
<comment type="similarity">
    <text evidence="5">Belongs to the BI1 family.</text>
</comment>
<evidence type="ECO:0000256" key="4">
    <source>
        <dbReference type="ARBA" id="ARBA00023136"/>
    </source>
</evidence>
<evidence type="ECO:0000256" key="1">
    <source>
        <dbReference type="ARBA" id="ARBA00004141"/>
    </source>
</evidence>
<dbReference type="GO" id="GO:0016020">
    <property type="term" value="C:membrane"/>
    <property type="evidence" value="ECO:0007669"/>
    <property type="project" value="UniProtKB-SubCell"/>
</dbReference>
<dbReference type="PANTHER" id="PTHR23291">
    <property type="entry name" value="BAX INHIBITOR-RELATED"/>
    <property type="match status" value="1"/>
</dbReference>
<evidence type="ECO:0000313" key="6">
    <source>
        <dbReference type="EMBL" id="CAE6960793.1"/>
    </source>
</evidence>
<keyword evidence="3 5" id="KW-1133">Transmembrane helix</keyword>
<dbReference type="InterPro" id="IPR006214">
    <property type="entry name" value="Bax_inhibitor_1-related"/>
</dbReference>
<comment type="subcellular location">
    <subcellularLocation>
        <location evidence="1">Membrane</location>
        <topology evidence="1">Multi-pass membrane protein</topology>
    </subcellularLocation>
</comment>
<dbReference type="AlphaFoldDB" id="A0A812HUL4"/>
<feature type="transmembrane region" description="Helical" evidence="5">
    <location>
        <begin position="144"/>
        <end position="163"/>
    </location>
</feature>
<feature type="transmembrane region" description="Helical" evidence="5">
    <location>
        <begin position="269"/>
        <end position="289"/>
    </location>
</feature>
<dbReference type="PANTHER" id="PTHR23291:SF47">
    <property type="entry name" value="TRANSMEMBRANE BAX INHIBITOR MOTIF CONTAINING 7"/>
    <property type="match status" value="1"/>
</dbReference>
<organism evidence="6 7">
    <name type="scientific">Symbiodinium natans</name>
    <dbReference type="NCBI Taxonomy" id="878477"/>
    <lineage>
        <taxon>Eukaryota</taxon>
        <taxon>Sar</taxon>
        <taxon>Alveolata</taxon>
        <taxon>Dinophyceae</taxon>
        <taxon>Suessiales</taxon>
        <taxon>Symbiodiniaceae</taxon>
        <taxon>Symbiodinium</taxon>
    </lineage>
</organism>
<feature type="transmembrane region" description="Helical" evidence="5">
    <location>
        <begin position="201"/>
        <end position="219"/>
    </location>
</feature>
<evidence type="ECO:0000256" key="2">
    <source>
        <dbReference type="ARBA" id="ARBA00022692"/>
    </source>
</evidence>
<keyword evidence="7" id="KW-1185">Reference proteome</keyword>
<feature type="transmembrane region" description="Helical" evidence="5">
    <location>
        <begin position="98"/>
        <end position="118"/>
    </location>
</feature>
<keyword evidence="2 5" id="KW-0812">Transmembrane</keyword>
<reference evidence="6" key="1">
    <citation type="submission" date="2021-02" db="EMBL/GenBank/DDBJ databases">
        <authorList>
            <person name="Dougan E. K."/>
            <person name="Rhodes N."/>
            <person name="Thang M."/>
            <person name="Chan C."/>
        </authorList>
    </citation>
    <scope>NUCLEOTIDE SEQUENCE</scope>
</reference>
<dbReference type="Pfam" id="PF01027">
    <property type="entry name" value="Bax1-I"/>
    <property type="match status" value="1"/>
</dbReference>
<feature type="transmembrane region" description="Helical" evidence="5">
    <location>
        <begin position="170"/>
        <end position="189"/>
    </location>
</feature>
<sequence length="296" mass="32740">MAAPLPVVQGKVVGRPVDIEQPHPHSAMPHPVPQPAFPEHLEVAQLACRDAQLPPEIRLGFVKKVYGILGMMVVITFGISLPFVFATQPTLNFFHQHVWILYIVGAVFLAQLVFDLAMSCQMCCGGTGLIESYFRMMKTAPWNYLYLTTFSLCFGVLVGFICAKYKAQSVVLVFALTAVLIIALTIYAVRTQADFTGCGAYIMVMILGLIMLILVYSFFPGSVVVNKIIAGVGAMLFGFIIVYDTQLIFGSASAAFGGGKRNIEYTLDMYAFAAFNLYLDFLNFFLYMLQLLGERR</sequence>
<dbReference type="EMBL" id="CAJNDS010000112">
    <property type="protein sequence ID" value="CAE6960793.1"/>
    <property type="molecule type" value="Genomic_DNA"/>
</dbReference>
<accession>A0A812HUL4</accession>
<proteinExistence type="inferred from homology"/>
<protein>
    <submittedName>
        <fullName evidence="6">GRINA protein</fullName>
    </submittedName>
</protein>